<name>A0ABU1SEQ1_9MICO</name>
<dbReference type="InterPro" id="IPR029066">
    <property type="entry name" value="PLP-binding_barrel"/>
</dbReference>
<dbReference type="InterPro" id="IPR001608">
    <property type="entry name" value="Ala_racemase_N"/>
</dbReference>
<evidence type="ECO:0000256" key="1">
    <source>
        <dbReference type="ARBA" id="ARBA00005323"/>
    </source>
</evidence>
<keyword evidence="5" id="KW-1185">Reference proteome</keyword>
<protein>
    <submittedName>
        <fullName evidence="4">D-serine deaminase-like pyridoxal phosphate-dependent protein</fullName>
    </submittedName>
</protein>
<dbReference type="Pfam" id="PF14031">
    <property type="entry name" value="D-ser_dehydrat"/>
    <property type="match status" value="1"/>
</dbReference>
<accession>A0ABU1SEQ1</accession>
<gene>
    <name evidence="4" type="ORF">J2Y69_002665</name>
</gene>
<dbReference type="Pfam" id="PF01168">
    <property type="entry name" value="Ala_racemase_N"/>
    <property type="match status" value="1"/>
</dbReference>
<dbReference type="InterPro" id="IPR042208">
    <property type="entry name" value="D-ser_dehydrat-like_sf"/>
</dbReference>
<evidence type="ECO:0000259" key="3">
    <source>
        <dbReference type="SMART" id="SM01119"/>
    </source>
</evidence>
<reference evidence="4 5" key="1">
    <citation type="submission" date="2023-07" db="EMBL/GenBank/DDBJ databases">
        <title>Sorghum-associated microbial communities from plants grown in Nebraska, USA.</title>
        <authorList>
            <person name="Schachtman D."/>
        </authorList>
    </citation>
    <scope>NUCLEOTIDE SEQUENCE [LARGE SCALE GENOMIC DNA]</scope>
    <source>
        <strain evidence="4 5">2980</strain>
    </source>
</reference>
<feature type="domain" description="D-serine dehydratase-like" evidence="3">
    <location>
        <begin position="304"/>
        <end position="390"/>
    </location>
</feature>
<dbReference type="InterPro" id="IPR051466">
    <property type="entry name" value="D-amino_acid_metab_enzyme"/>
</dbReference>
<dbReference type="EMBL" id="JAVDUM010000012">
    <property type="protein sequence ID" value="MDR6868054.1"/>
    <property type="molecule type" value="Genomic_DNA"/>
</dbReference>
<dbReference type="SMART" id="SM01119">
    <property type="entry name" value="D-ser_dehydrat"/>
    <property type="match status" value="1"/>
</dbReference>
<dbReference type="PANTHER" id="PTHR28004">
    <property type="entry name" value="ZGC:162816-RELATED"/>
    <property type="match status" value="1"/>
</dbReference>
<proteinExistence type="inferred from homology"/>
<evidence type="ECO:0000313" key="5">
    <source>
        <dbReference type="Proteomes" id="UP001259347"/>
    </source>
</evidence>
<sequence>MTLRIPDPVLGPWSKSVPPRLHGLPLSAVPAAGARLSEFGTPLLTVHEAALAHNETTVLDWAHAQGMKVAPHGKTTMAPALWQRLLDAGSWGITVATPWQAGVAIDAGVERVLLAGAVADAAGAARLGAQLAARPGLRLLVWADALDTVAILADALADAVRPVEVLVELGGAHGRTGVRTVAEGEEIARAIAAAPGLRLAGVAGYEGPFGPDRSEASVAAVDAYLRRMGELFEGVLPLIDHAERPILTAGGSAWPDRVAAVLAPYTADAEVILRSGAFQIHDDGFYARMGPFGSVVPTAPLRSAMHAWARVVSRPEADLALLDAGRRDVPFDLDLPVPQGVEGEVTALNDQHAFLRTADGARLAVGDVVRLGLSHPCTAFDKWRVVPVIDDPDAEDPLVIGAVATWF</sequence>
<dbReference type="Proteomes" id="UP001259347">
    <property type="component" value="Unassembled WGS sequence"/>
</dbReference>
<dbReference type="InterPro" id="IPR026956">
    <property type="entry name" value="D-ser_dehydrat-like_dom"/>
</dbReference>
<dbReference type="RefSeq" id="WP_310021491.1">
    <property type="nucleotide sequence ID" value="NZ_JAVDUM010000012.1"/>
</dbReference>
<evidence type="ECO:0000256" key="2">
    <source>
        <dbReference type="ARBA" id="ARBA00023239"/>
    </source>
</evidence>
<dbReference type="PANTHER" id="PTHR28004:SF8">
    <property type="entry name" value="D-SERINE DEAMINASE"/>
    <property type="match status" value="1"/>
</dbReference>
<comment type="caution">
    <text evidence="4">The sequence shown here is derived from an EMBL/GenBank/DDBJ whole genome shotgun (WGS) entry which is preliminary data.</text>
</comment>
<dbReference type="SUPFAM" id="SSF51419">
    <property type="entry name" value="PLP-binding barrel"/>
    <property type="match status" value="1"/>
</dbReference>
<dbReference type="Gene3D" id="3.20.20.10">
    <property type="entry name" value="Alanine racemase"/>
    <property type="match status" value="1"/>
</dbReference>
<dbReference type="Gene3D" id="2.40.37.20">
    <property type="entry name" value="D-serine dehydratase-like domain"/>
    <property type="match status" value="1"/>
</dbReference>
<evidence type="ECO:0000313" key="4">
    <source>
        <dbReference type="EMBL" id="MDR6868054.1"/>
    </source>
</evidence>
<comment type="similarity">
    <text evidence="1">Belongs to the DSD1 family.</text>
</comment>
<keyword evidence="2" id="KW-0456">Lyase</keyword>
<organism evidence="4 5">
    <name type="scientific">Microbacterium resistens</name>
    <dbReference type="NCBI Taxonomy" id="156977"/>
    <lineage>
        <taxon>Bacteria</taxon>
        <taxon>Bacillati</taxon>
        <taxon>Actinomycetota</taxon>
        <taxon>Actinomycetes</taxon>
        <taxon>Micrococcales</taxon>
        <taxon>Microbacteriaceae</taxon>
        <taxon>Microbacterium</taxon>
    </lineage>
</organism>